<keyword evidence="2" id="KW-0812">Transmembrane</keyword>
<accession>A0ABW4GPG9</accession>
<proteinExistence type="predicted"/>
<keyword evidence="2" id="KW-1133">Transmembrane helix</keyword>
<dbReference type="RefSeq" id="WP_219529475.1">
    <property type="nucleotide sequence ID" value="NZ_JAHKRM010000006.1"/>
</dbReference>
<evidence type="ECO:0000313" key="4">
    <source>
        <dbReference type="Proteomes" id="UP001597097"/>
    </source>
</evidence>
<evidence type="ECO:0000313" key="3">
    <source>
        <dbReference type="EMBL" id="MFD1544746.1"/>
    </source>
</evidence>
<dbReference type="EMBL" id="JBHUCM010000044">
    <property type="protein sequence ID" value="MFD1544746.1"/>
    <property type="molecule type" value="Genomic_DNA"/>
</dbReference>
<evidence type="ECO:0000256" key="2">
    <source>
        <dbReference type="SAM" id="Phobius"/>
    </source>
</evidence>
<keyword evidence="4" id="KW-1185">Reference proteome</keyword>
<protein>
    <recommendedName>
        <fullName evidence="5">DUF3040 domain-containing protein</fullName>
    </recommendedName>
</protein>
<feature type="region of interest" description="Disordered" evidence="1">
    <location>
        <begin position="83"/>
        <end position="108"/>
    </location>
</feature>
<feature type="transmembrane region" description="Helical" evidence="2">
    <location>
        <begin position="59"/>
        <end position="77"/>
    </location>
</feature>
<feature type="compositionally biased region" description="Basic and acidic residues" evidence="1">
    <location>
        <begin position="94"/>
        <end position="108"/>
    </location>
</feature>
<keyword evidence="2" id="KW-0472">Membrane</keyword>
<sequence length="108" mass="11696">MAVPDEYFKEALNGLGGVAVLLPGGCVKERLWRLGLAFVAVLVLGLVALTVVIAVPESLPYVLVAVVTILVVGSILFDRLALSDPEPPDLPPRSAHDVQMEQRRRDPW</sequence>
<reference evidence="4" key="1">
    <citation type="journal article" date="2019" name="Int. J. Syst. Evol. Microbiol.">
        <title>The Global Catalogue of Microorganisms (GCM) 10K type strain sequencing project: providing services to taxonomists for standard genome sequencing and annotation.</title>
        <authorList>
            <consortium name="The Broad Institute Genomics Platform"/>
            <consortium name="The Broad Institute Genome Sequencing Center for Infectious Disease"/>
            <person name="Wu L."/>
            <person name="Ma J."/>
        </authorList>
    </citation>
    <scope>NUCLEOTIDE SEQUENCE [LARGE SCALE GENOMIC DNA]</scope>
    <source>
        <strain evidence="4">CGMCC 1.15399</strain>
    </source>
</reference>
<gene>
    <name evidence="3" type="ORF">ACFSJ0_47430</name>
</gene>
<dbReference type="Proteomes" id="UP001597097">
    <property type="component" value="Unassembled WGS sequence"/>
</dbReference>
<feature type="transmembrane region" description="Helical" evidence="2">
    <location>
        <begin position="31"/>
        <end position="53"/>
    </location>
</feature>
<comment type="caution">
    <text evidence="3">The sequence shown here is derived from an EMBL/GenBank/DDBJ whole genome shotgun (WGS) entry which is preliminary data.</text>
</comment>
<name>A0ABW4GPG9_9ACTN</name>
<organism evidence="3 4">
    <name type="scientific">Nonomuraea guangzhouensis</name>
    <dbReference type="NCBI Taxonomy" id="1291555"/>
    <lineage>
        <taxon>Bacteria</taxon>
        <taxon>Bacillati</taxon>
        <taxon>Actinomycetota</taxon>
        <taxon>Actinomycetes</taxon>
        <taxon>Streptosporangiales</taxon>
        <taxon>Streptosporangiaceae</taxon>
        <taxon>Nonomuraea</taxon>
    </lineage>
</organism>
<evidence type="ECO:0000256" key="1">
    <source>
        <dbReference type="SAM" id="MobiDB-lite"/>
    </source>
</evidence>
<evidence type="ECO:0008006" key="5">
    <source>
        <dbReference type="Google" id="ProtNLM"/>
    </source>
</evidence>